<dbReference type="OrthoDB" id="1410009at2759"/>
<dbReference type="EMBL" id="UYRV01108914">
    <property type="protein sequence ID" value="VDN24766.1"/>
    <property type="molecule type" value="Genomic_DNA"/>
</dbReference>
<evidence type="ECO:0000313" key="2">
    <source>
        <dbReference type="EMBL" id="VDN24766.1"/>
    </source>
</evidence>
<keyword evidence="3" id="KW-1185">Reference proteome</keyword>
<reference evidence="2 3" key="1">
    <citation type="submission" date="2018-11" db="EMBL/GenBank/DDBJ databases">
        <authorList>
            <consortium name="Pathogen Informatics"/>
        </authorList>
    </citation>
    <scope>NUCLEOTIDE SEQUENCE [LARGE SCALE GENOMIC DNA]</scope>
</reference>
<accession>A0A3P7Q2L3</accession>
<protein>
    <submittedName>
        <fullName evidence="2">Uncharacterized protein</fullName>
    </submittedName>
</protein>
<sequence>TELVQSRGKFTRIAVLGRGEQIEALHAQFQAIHTNLASKLAEVRTELEMAEIEKETFRRLSEHEAKSINKRVSRLQEEVRQQEARERELQEVHGKLKERDGFYFLVDLVVPDQHWKLEQLELRNKATVGAEPVQYNNNQAVEV</sequence>
<organism evidence="2 3">
    <name type="scientific">Cylicostephanus goldi</name>
    <name type="common">Nematode worm</name>
    <dbReference type="NCBI Taxonomy" id="71465"/>
    <lineage>
        <taxon>Eukaryota</taxon>
        <taxon>Metazoa</taxon>
        <taxon>Ecdysozoa</taxon>
        <taxon>Nematoda</taxon>
        <taxon>Chromadorea</taxon>
        <taxon>Rhabditida</taxon>
        <taxon>Rhabditina</taxon>
        <taxon>Rhabditomorpha</taxon>
        <taxon>Strongyloidea</taxon>
        <taxon>Strongylidae</taxon>
        <taxon>Cylicostephanus</taxon>
    </lineage>
</organism>
<evidence type="ECO:0000256" key="1">
    <source>
        <dbReference type="SAM" id="Coils"/>
    </source>
</evidence>
<dbReference type="Proteomes" id="UP000271889">
    <property type="component" value="Unassembled WGS sequence"/>
</dbReference>
<feature type="coiled-coil region" evidence="1">
    <location>
        <begin position="33"/>
        <end position="99"/>
    </location>
</feature>
<gene>
    <name evidence="2" type="ORF">CGOC_LOCUS9911</name>
</gene>
<feature type="non-terminal residue" evidence="2">
    <location>
        <position position="1"/>
    </location>
</feature>
<dbReference type="AlphaFoldDB" id="A0A3P7Q2L3"/>
<proteinExistence type="predicted"/>
<name>A0A3P7Q2L3_CYLGO</name>
<keyword evidence="1" id="KW-0175">Coiled coil</keyword>
<evidence type="ECO:0000313" key="3">
    <source>
        <dbReference type="Proteomes" id="UP000271889"/>
    </source>
</evidence>